<sequence>MSDPTPFEQLLSAARAQPDPQVLLFVFARAELPPDATAEQRARFEAGVGGELTPLMCVEKSLDELTTFDALVAESRDVGPPWTVVFAAGLGGRDGAPPAPRAVEGALTTMVERVRSGAVDAFLALSAKGETMHFV</sequence>
<gene>
    <name evidence="1" type="ORF">HLB44_28780</name>
</gene>
<dbReference type="RefSeq" id="WP_173131311.1">
    <property type="nucleotide sequence ID" value="NZ_JABRWJ010000010.1"/>
</dbReference>
<reference evidence="1 2" key="1">
    <citation type="submission" date="2020-05" db="EMBL/GenBank/DDBJ databases">
        <title>Aquincola sp. isolate from soil.</title>
        <authorList>
            <person name="Han J."/>
            <person name="Kim D.-U."/>
        </authorList>
    </citation>
    <scope>NUCLEOTIDE SEQUENCE [LARGE SCALE GENOMIC DNA]</scope>
    <source>
        <strain evidence="1 2">S2</strain>
    </source>
</reference>
<dbReference type="Proteomes" id="UP000737171">
    <property type="component" value="Unassembled WGS sequence"/>
</dbReference>
<accession>A0ABX2EQS5</accession>
<proteinExistence type="predicted"/>
<evidence type="ECO:0000313" key="1">
    <source>
        <dbReference type="EMBL" id="NRF71007.1"/>
    </source>
</evidence>
<protein>
    <submittedName>
        <fullName evidence="1">Ribonucleotide reductase subunit alpha</fullName>
    </submittedName>
</protein>
<comment type="caution">
    <text evidence="1">The sequence shown here is derived from an EMBL/GenBank/DDBJ whole genome shotgun (WGS) entry which is preliminary data.</text>
</comment>
<keyword evidence="2" id="KW-1185">Reference proteome</keyword>
<evidence type="ECO:0000313" key="2">
    <source>
        <dbReference type="Proteomes" id="UP000737171"/>
    </source>
</evidence>
<name>A0ABX2EQS5_9BURK</name>
<dbReference type="EMBL" id="JABRWJ010000010">
    <property type="protein sequence ID" value="NRF71007.1"/>
    <property type="molecule type" value="Genomic_DNA"/>
</dbReference>
<organism evidence="1 2">
    <name type="scientific">Pseudaquabacterium terrae</name>
    <dbReference type="NCBI Taxonomy" id="2732868"/>
    <lineage>
        <taxon>Bacteria</taxon>
        <taxon>Pseudomonadati</taxon>
        <taxon>Pseudomonadota</taxon>
        <taxon>Betaproteobacteria</taxon>
        <taxon>Burkholderiales</taxon>
        <taxon>Sphaerotilaceae</taxon>
        <taxon>Pseudaquabacterium</taxon>
    </lineage>
</organism>